<dbReference type="InterPro" id="IPR039426">
    <property type="entry name" value="TonB-dep_rcpt-like"/>
</dbReference>
<keyword evidence="6 11" id="KW-0798">TonB box</keyword>
<evidence type="ECO:0000259" key="13">
    <source>
        <dbReference type="Pfam" id="PF00593"/>
    </source>
</evidence>
<evidence type="ECO:0000256" key="1">
    <source>
        <dbReference type="ARBA" id="ARBA00004571"/>
    </source>
</evidence>
<protein>
    <submittedName>
        <fullName evidence="15">TonB-dependent receptor</fullName>
    </submittedName>
</protein>
<evidence type="ECO:0000256" key="3">
    <source>
        <dbReference type="ARBA" id="ARBA00022452"/>
    </source>
</evidence>
<dbReference type="Pfam" id="PF00593">
    <property type="entry name" value="TonB_dep_Rec_b-barrel"/>
    <property type="match status" value="1"/>
</dbReference>
<dbReference type="SUPFAM" id="SSF56935">
    <property type="entry name" value="Porins"/>
    <property type="match status" value="1"/>
</dbReference>
<name>A0ABX7XGE7_9FLAO</name>
<keyword evidence="9 10" id="KW-0998">Cell outer membrane</keyword>
<comment type="subcellular location">
    <subcellularLocation>
        <location evidence="1 10">Cell outer membrane</location>
        <topology evidence="1 10">Multi-pass membrane protein</topology>
    </subcellularLocation>
</comment>
<dbReference type="Gene3D" id="2.170.130.10">
    <property type="entry name" value="TonB-dependent receptor, plug domain"/>
    <property type="match status" value="1"/>
</dbReference>
<organism evidence="15 16">
    <name type="scientific">Faecalibacter bovis</name>
    <dbReference type="NCBI Taxonomy" id="2898187"/>
    <lineage>
        <taxon>Bacteria</taxon>
        <taxon>Pseudomonadati</taxon>
        <taxon>Bacteroidota</taxon>
        <taxon>Flavobacteriia</taxon>
        <taxon>Flavobacteriales</taxon>
        <taxon>Weeksellaceae</taxon>
        <taxon>Faecalibacter</taxon>
    </lineage>
</organism>
<evidence type="ECO:0000256" key="5">
    <source>
        <dbReference type="ARBA" id="ARBA00022729"/>
    </source>
</evidence>
<dbReference type="InterPro" id="IPR037066">
    <property type="entry name" value="Plug_dom_sf"/>
</dbReference>
<dbReference type="RefSeq" id="WP_230477695.1">
    <property type="nucleotide sequence ID" value="NZ_CP072842.1"/>
</dbReference>
<dbReference type="Proteomes" id="UP000672011">
    <property type="component" value="Chromosome"/>
</dbReference>
<evidence type="ECO:0000256" key="8">
    <source>
        <dbReference type="ARBA" id="ARBA00023170"/>
    </source>
</evidence>
<keyword evidence="5 12" id="KW-0732">Signal</keyword>
<dbReference type="PANTHER" id="PTHR30069:SF29">
    <property type="entry name" value="HEMOGLOBIN AND HEMOGLOBIN-HAPTOGLOBIN-BINDING PROTEIN 1-RELATED"/>
    <property type="match status" value="1"/>
</dbReference>
<dbReference type="PROSITE" id="PS52016">
    <property type="entry name" value="TONB_DEPENDENT_REC_3"/>
    <property type="match status" value="1"/>
</dbReference>
<keyword evidence="16" id="KW-1185">Reference proteome</keyword>
<evidence type="ECO:0000259" key="14">
    <source>
        <dbReference type="Pfam" id="PF07715"/>
    </source>
</evidence>
<evidence type="ECO:0000256" key="2">
    <source>
        <dbReference type="ARBA" id="ARBA00022448"/>
    </source>
</evidence>
<keyword evidence="7 10" id="KW-0472">Membrane</keyword>
<dbReference type="EMBL" id="CP072842">
    <property type="protein sequence ID" value="QTV06911.1"/>
    <property type="molecule type" value="Genomic_DNA"/>
</dbReference>
<evidence type="ECO:0000256" key="11">
    <source>
        <dbReference type="RuleBase" id="RU003357"/>
    </source>
</evidence>
<dbReference type="PROSITE" id="PS01156">
    <property type="entry name" value="TONB_DEPENDENT_REC_2"/>
    <property type="match status" value="1"/>
</dbReference>
<gene>
    <name evidence="15" type="ORF">J9309_06285</name>
</gene>
<dbReference type="Gene3D" id="2.40.170.20">
    <property type="entry name" value="TonB-dependent receptor, beta-barrel domain"/>
    <property type="match status" value="1"/>
</dbReference>
<reference evidence="15 16" key="1">
    <citation type="journal article" date="2021" name="Int. J. Syst. Evol. Microbiol.">
        <title>Faecalibacter bovis sp. nov., isolated from cow faeces.</title>
        <authorList>
            <person name="Li F."/>
            <person name="Zhao W."/>
            <person name="Hong Q."/>
            <person name="Shao Q."/>
            <person name="Song J."/>
            <person name="Yang S."/>
        </authorList>
    </citation>
    <scope>NUCLEOTIDE SEQUENCE [LARGE SCALE GENOMIC DNA]</scope>
    <source>
        <strain evidence="15 16">ZY171143</strain>
    </source>
</reference>
<evidence type="ECO:0000313" key="16">
    <source>
        <dbReference type="Proteomes" id="UP000672011"/>
    </source>
</evidence>
<accession>A0ABX7XGE7</accession>
<feature type="domain" description="TonB-dependent receptor plug" evidence="14">
    <location>
        <begin position="59"/>
        <end position="168"/>
    </location>
</feature>
<feature type="signal peptide" evidence="12">
    <location>
        <begin position="1"/>
        <end position="23"/>
    </location>
</feature>
<evidence type="ECO:0000256" key="10">
    <source>
        <dbReference type="PROSITE-ProRule" id="PRU01360"/>
    </source>
</evidence>
<keyword evidence="3 10" id="KW-1134">Transmembrane beta strand</keyword>
<evidence type="ECO:0000256" key="12">
    <source>
        <dbReference type="SAM" id="SignalP"/>
    </source>
</evidence>
<dbReference type="InterPro" id="IPR000531">
    <property type="entry name" value="Beta-barrel_TonB"/>
</dbReference>
<dbReference type="Pfam" id="PF07715">
    <property type="entry name" value="Plug"/>
    <property type="match status" value="1"/>
</dbReference>
<dbReference type="InterPro" id="IPR010917">
    <property type="entry name" value="TonB_rcpt_CS"/>
</dbReference>
<dbReference type="InterPro" id="IPR012910">
    <property type="entry name" value="Plug_dom"/>
</dbReference>
<evidence type="ECO:0000256" key="4">
    <source>
        <dbReference type="ARBA" id="ARBA00022692"/>
    </source>
</evidence>
<evidence type="ECO:0000256" key="6">
    <source>
        <dbReference type="ARBA" id="ARBA00023077"/>
    </source>
</evidence>
<keyword evidence="4 10" id="KW-0812">Transmembrane</keyword>
<keyword evidence="8 15" id="KW-0675">Receptor</keyword>
<feature type="chain" id="PRO_5047191931" evidence="12">
    <location>
        <begin position="24"/>
        <end position="807"/>
    </location>
</feature>
<comment type="similarity">
    <text evidence="10 11">Belongs to the TonB-dependent receptor family.</text>
</comment>
<reference evidence="16" key="2">
    <citation type="submission" date="2021-04" db="EMBL/GenBank/DDBJ databases">
        <title>Taxonomy of Flavobacteriaceae bacterium ZY171143.</title>
        <authorList>
            <person name="Li F."/>
        </authorList>
    </citation>
    <scope>NUCLEOTIDE SEQUENCE [LARGE SCALE GENOMIC DNA]</scope>
    <source>
        <strain evidence="16">ZY171143</strain>
    </source>
</reference>
<proteinExistence type="inferred from homology"/>
<evidence type="ECO:0000256" key="9">
    <source>
        <dbReference type="ARBA" id="ARBA00023237"/>
    </source>
</evidence>
<sequence>MRLNSTKLLFVGAFALAATMSFGQVTEPIDSTSINNEENVTLTETLIVGKGVIDLVEDRKTPVAVSTITKETIQDKASGNVDFPEIFTTTPSVYVADQSSGFGDSKMFLRGFSSQNTAYLLNGQPINGMEDGNLYWSNWSSVAEIANAVQVQRGLGSSKLAISSVGGTVNMVTRATEKQQGGYVRYNVGNDSYMSATVAYNTGMKGKWGASILFNHWQAHRSYAKGTNGSGQSYFVSVGYKPNDRHQINFMIFGAPQEHGQNYSTKSESQWARGEHAGRKYNSTYGYLNGEGKNLRTNYYHKPVANLNWDWSINENASLSTVLYASTGTGGGTSGVGRATSSSNLTSFGEVDFDKLYADNAAIADGIGGSGNSSAIRSSVNNHFWYGGVTNFNYDTKTGWQFNLGADIRMYKGYHFQQMTDLMGLSSWNQRRNSDGAMVNVTETFSTNPWSALFNSADKSQRTNRDYREDLNYQGVFGQVEYSTGRLSVFAQGAVSNQFYQKFDTWNYGGVEAASEKVNKTGWNVKGGAAFQINDENTIFANAGQYSRQPFLDNVFEYNSVALRTPEVENEEITGFEVGYKYETRNLRVNVNAYHTTWGNRFLGVSGSVTGLNSEGIEVERPIYTSYTDVTQVHKGVEVDFDAKISKAFGMYGFLSVGDWKYDGSTPYESMYTDENTMFEEGNVDLTGSYIGEAAQVTFGLGTKVNFTRNLYWDVDFMYNGAIYGQVDPTDVVAAAEQGKVYQAEKISPFVRANTGISYNFKIGSQKIKFRGNVRNLFDTQYISKIDRNGYGYGVGRTWTAGVTYSF</sequence>
<feature type="domain" description="TonB-dependent receptor-like beta-barrel" evidence="13">
    <location>
        <begin position="239"/>
        <end position="777"/>
    </location>
</feature>
<keyword evidence="2 10" id="KW-0813">Transport</keyword>
<evidence type="ECO:0000313" key="15">
    <source>
        <dbReference type="EMBL" id="QTV06911.1"/>
    </source>
</evidence>
<evidence type="ECO:0000256" key="7">
    <source>
        <dbReference type="ARBA" id="ARBA00023136"/>
    </source>
</evidence>
<dbReference type="PANTHER" id="PTHR30069">
    <property type="entry name" value="TONB-DEPENDENT OUTER MEMBRANE RECEPTOR"/>
    <property type="match status" value="1"/>
</dbReference>
<dbReference type="InterPro" id="IPR036942">
    <property type="entry name" value="Beta-barrel_TonB_sf"/>
</dbReference>